<organism evidence="1 2">
    <name type="scientific">Asparagus officinalis</name>
    <name type="common">Garden asparagus</name>
    <dbReference type="NCBI Taxonomy" id="4686"/>
    <lineage>
        <taxon>Eukaryota</taxon>
        <taxon>Viridiplantae</taxon>
        <taxon>Streptophyta</taxon>
        <taxon>Embryophyta</taxon>
        <taxon>Tracheophyta</taxon>
        <taxon>Spermatophyta</taxon>
        <taxon>Magnoliopsida</taxon>
        <taxon>Liliopsida</taxon>
        <taxon>Asparagales</taxon>
        <taxon>Asparagaceae</taxon>
        <taxon>Asparagoideae</taxon>
        <taxon>Asparagus</taxon>
    </lineage>
</organism>
<reference evidence="2" key="1">
    <citation type="journal article" date="2017" name="Nat. Commun.">
        <title>The asparagus genome sheds light on the origin and evolution of a young Y chromosome.</title>
        <authorList>
            <person name="Harkess A."/>
            <person name="Zhou J."/>
            <person name="Xu C."/>
            <person name="Bowers J.E."/>
            <person name="Van der Hulst R."/>
            <person name="Ayyampalayam S."/>
            <person name="Mercati F."/>
            <person name="Riccardi P."/>
            <person name="McKain M.R."/>
            <person name="Kakrana A."/>
            <person name="Tang H."/>
            <person name="Ray J."/>
            <person name="Groenendijk J."/>
            <person name="Arikit S."/>
            <person name="Mathioni S.M."/>
            <person name="Nakano M."/>
            <person name="Shan H."/>
            <person name="Telgmann-Rauber A."/>
            <person name="Kanno A."/>
            <person name="Yue Z."/>
            <person name="Chen H."/>
            <person name="Li W."/>
            <person name="Chen Y."/>
            <person name="Xu X."/>
            <person name="Zhang Y."/>
            <person name="Luo S."/>
            <person name="Chen H."/>
            <person name="Gao J."/>
            <person name="Mao Z."/>
            <person name="Pires J.C."/>
            <person name="Luo M."/>
            <person name="Kudrna D."/>
            <person name="Wing R.A."/>
            <person name="Meyers B.C."/>
            <person name="Yi K."/>
            <person name="Kong H."/>
            <person name="Lavrijsen P."/>
            <person name="Sunseri F."/>
            <person name="Falavigna A."/>
            <person name="Ye Y."/>
            <person name="Leebens-Mack J.H."/>
            <person name="Chen G."/>
        </authorList>
    </citation>
    <scope>NUCLEOTIDE SEQUENCE [LARGE SCALE GENOMIC DNA]</scope>
    <source>
        <strain evidence="2">cv. DH0086</strain>
    </source>
</reference>
<dbReference type="Gramene" id="ONK56483">
    <property type="protein sequence ID" value="ONK56483"/>
    <property type="gene ID" value="A4U43_C10F9190"/>
</dbReference>
<dbReference type="EMBL" id="CM007390">
    <property type="protein sequence ID" value="ONK56483.1"/>
    <property type="molecule type" value="Genomic_DNA"/>
</dbReference>
<keyword evidence="2" id="KW-1185">Reference proteome</keyword>
<sequence>HVPQVTAEMVEADVIHLDVSGGELFTTELVKAPQGEGAEARAFVGEGESSGHGCESTRRGKDLIKEEEIVPFAGLEYSFPHKVADIREEE</sequence>
<dbReference type="AlphaFoldDB" id="A0A5P1E3E0"/>
<feature type="non-terminal residue" evidence="1">
    <location>
        <position position="1"/>
    </location>
</feature>
<evidence type="ECO:0000313" key="1">
    <source>
        <dbReference type="EMBL" id="ONK56483.1"/>
    </source>
</evidence>
<accession>A0A5P1E3E0</accession>
<name>A0A5P1E3E0_ASPOF</name>
<gene>
    <name evidence="1" type="ORF">A4U43_C10F9190</name>
</gene>
<protein>
    <submittedName>
        <fullName evidence="1">Uncharacterized protein</fullName>
    </submittedName>
</protein>
<evidence type="ECO:0000313" key="2">
    <source>
        <dbReference type="Proteomes" id="UP000243459"/>
    </source>
</evidence>
<proteinExistence type="predicted"/>
<dbReference type="Proteomes" id="UP000243459">
    <property type="component" value="Chromosome 10"/>
</dbReference>